<organism evidence="1 2">
    <name type="scientific">Actinoalloteichus hymeniacidonis</name>
    <dbReference type="NCBI Taxonomy" id="340345"/>
    <lineage>
        <taxon>Bacteria</taxon>
        <taxon>Bacillati</taxon>
        <taxon>Actinomycetota</taxon>
        <taxon>Actinomycetes</taxon>
        <taxon>Pseudonocardiales</taxon>
        <taxon>Pseudonocardiaceae</taxon>
        <taxon>Actinoalloteichus</taxon>
    </lineage>
</organism>
<sequence length="226" mass="25242">MSRPLASVLLVEGTSDADFLRALVDRVLQDSGRSHPGSDFEVAEPIVLHRRGDRPFHAFADEVLAMQPLPALAFCHYDEARNLERGESQAWALMVAAWAANNPSDDRIRLVPLAPVREMESWALADLDVICTLARCDIRRPDVFESGLLDQVESLTYPKKTLKAALRVGTKGRRTSMSSEDTFSLLAERISLDRLGRVPSFRTWRGRTEDALRELKFIRGPGGSAR</sequence>
<proteinExistence type="predicted"/>
<reference evidence="2" key="1">
    <citation type="submission" date="2016-03" db="EMBL/GenBank/DDBJ databases">
        <title>Complete genome sequence of the type strain Actinoalloteichus hymeniacidonis DSM 45092.</title>
        <authorList>
            <person name="Schaffert L."/>
            <person name="Albersmeier A."/>
            <person name="Winkler A."/>
            <person name="Kalinowski J."/>
            <person name="Zotchev S."/>
            <person name="Ruckert C."/>
        </authorList>
    </citation>
    <scope>NUCLEOTIDE SEQUENCE [LARGE SCALE GENOMIC DNA]</scope>
    <source>
        <strain evidence="2">HPA177(T) (DSM 45092(T))</strain>
    </source>
</reference>
<dbReference type="EMBL" id="CP014859">
    <property type="protein sequence ID" value="AOS65343.1"/>
    <property type="molecule type" value="Genomic_DNA"/>
</dbReference>
<protein>
    <recommendedName>
        <fullName evidence="3">DUF4276 family protein</fullName>
    </recommendedName>
</protein>
<accession>A0AAC9HTT0</accession>
<dbReference type="Proteomes" id="UP000095210">
    <property type="component" value="Chromosome"/>
</dbReference>
<evidence type="ECO:0000313" key="1">
    <source>
        <dbReference type="EMBL" id="AOS65343.1"/>
    </source>
</evidence>
<keyword evidence="2" id="KW-1185">Reference proteome</keyword>
<evidence type="ECO:0008006" key="3">
    <source>
        <dbReference type="Google" id="ProtNLM"/>
    </source>
</evidence>
<dbReference type="RefSeq" id="WP_084643362.1">
    <property type="nucleotide sequence ID" value="NZ_CP014859.1"/>
</dbReference>
<dbReference type="AlphaFoldDB" id="A0AAC9HTT0"/>
<dbReference type="KEGG" id="ahm:TL08_22815"/>
<name>A0AAC9HTT0_9PSEU</name>
<gene>
    <name evidence="1" type="ORF">TL08_22815</name>
</gene>
<evidence type="ECO:0000313" key="2">
    <source>
        <dbReference type="Proteomes" id="UP000095210"/>
    </source>
</evidence>